<evidence type="ECO:0000256" key="1">
    <source>
        <dbReference type="ARBA" id="ARBA00011888"/>
    </source>
</evidence>
<dbReference type="GO" id="GO:0006218">
    <property type="term" value="P:uridine catabolic process"/>
    <property type="evidence" value="ECO:0007669"/>
    <property type="project" value="TreeGrafter"/>
</dbReference>
<dbReference type="Pfam" id="PF01048">
    <property type="entry name" value="PNP_UDP_1"/>
    <property type="match status" value="1"/>
</dbReference>
<evidence type="ECO:0000256" key="2">
    <source>
        <dbReference type="ARBA" id="ARBA00021980"/>
    </source>
</evidence>
<comment type="caution">
    <text evidence="5">The sequence shown here is derived from an EMBL/GenBank/DDBJ whole genome shotgun (WGS) entry which is preliminary data.</text>
</comment>
<dbReference type="PANTHER" id="PTHR43691">
    <property type="entry name" value="URIDINE PHOSPHORYLASE"/>
    <property type="match status" value="1"/>
</dbReference>
<dbReference type="PANTHER" id="PTHR43691:SF11">
    <property type="entry name" value="FI09636P-RELATED"/>
    <property type="match status" value="1"/>
</dbReference>
<feature type="domain" description="Nucleoside phosphorylase" evidence="4">
    <location>
        <begin position="15"/>
        <end position="232"/>
    </location>
</feature>
<evidence type="ECO:0000313" key="6">
    <source>
        <dbReference type="Proteomes" id="UP000252355"/>
    </source>
</evidence>
<dbReference type="GO" id="GO:0004850">
    <property type="term" value="F:uridine phosphorylase activity"/>
    <property type="evidence" value="ECO:0007669"/>
    <property type="project" value="UniProtKB-EC"/>
</dbReference>
<dbReference type="CDD" id="cd17767">
    <property type="entry name" value="UP_EcUdp-like"/>
    <property type="match status" value="1"/>
</dbReference>
<evidence type="ECO:0000259" key="4">
    <source>
        <dbReference type="Pfam" id="PF01048"/>
    </source>
</evidence>
<accession>A0A367ZLQ0</accession>
<dbReference type="InterPro" id="IPR000845">
    <property type="entry name" value="Nucleoside_phosphorylase_d"/>
</dbReference>
<dbReference type="GO" id="GO:0005829">
    <property type="term" value="C:cytosol"/>
    <property type="evidence" value="ECO:0007669"/>
    <property type="project" value="TreeGrafter"/>
</dbReference>
<dbReference type="EMBL" id="QOQW01000024">
    <property type="protein sequence ID" value="RCK78291.1"/>
    <property type="molecule type" value="Genomic_DNA"/>
</dbReference>
<dbReference type="EC" id="2.4.2.3" evidence="1"/>
<dbReference type="Gene3D" id="3.40.50.1580">
    <property type="entry name" value="Nucleoside phosphorylase domain"/>
    <property type="match status" value="1"/>
</dbReference>
<evidence type="ECO:0000256" key="3">
    <source>
        <dbReference type="ARBA" id="ARBA00048447"/>
    </source>
</evidence>
<dbReference type="Proteomes" id="UP000252355">
    <property type="component" value="Unassembled WGS sequence"/>
</dbReference>
<organism evidence="5 6">
    <name type="scientific">Candidatus Ozemobacter sibiricus</name>
    <dbReference type="NCBI Taxonomy" id="2268124"/>
    <lineage>
        <taxon>Bacteria</taxon>
        <taxon>Candidatus Ozemobacteria</taxon>
        <taxon>Candidatus Ozemobacterales</taxon>
        <taxon>Candidatus Ozemobacteraceae</taxon>
        <taxon>Candidatus Ozemobacter</taxon>
    </lineage>
</organism>
<reference evidence="5 6" key="1">
    <citation type="submission" date="2018-05" db="EMBL/GenBank/DDBJ databases">
        <title>A metagenomic window into the 2 km-deep terrestrial subsurface aquifer revealed taxonomically and functionally diverse microbial community comprising novel uncultured bacterial lineages.</title>
        <authorList>
            <person name="Kadnikov V.V."/>
            <person name="Mardanov A.V."/>
            <person name="Beletsky A.V."/>
            <person name="Banks D."/>
            <person name="Pimenov N.V."/>
            <person name="Frank Y.A."/>
            <person name="Karnachuk O.V."/>
            <person name="Ravin N.V."/>
        </authorList>
    </citation>
    <scope>NUCLEOTIDE SEQUENCE [LARGE SCALE GENOMIC DNA]</scope>
    <source>
        <strain evidence="5">BY5</strain>
    </source>
</reference>
<dbReference type="SUPFAM" id="SSF53167">
    <property type="entry name" value="Purine and uridine phosphorylases"/>
    <property type="match status" value="1"/>
</dbReference>
<dbReference type="InterPro" id="IPR035994">
    <property type="entry name" value="Nucleoside_phosphorylase_sf"/>
</dbReference>
<comment type="catalytic activity">
    <reaction evidence="3">
        <text>uridine + phosphate = alpha-D-ribose 1-phosphate + uracil</text>
        <dbReference type="Rhea" id="RHEA:24388"/>
        <dbReference type="ChEBI" id="CHEBI:16704"/>
        <dbReference type="ChEBI" id="CHEBI:17568"/>
        <dbReference type="ChEBI" id="CHEBI:43474"/>
        <dbReference type="ChEBI" id="CHEBI:57720"/>
        <dbReference type="EC" id="2.4.2.3"/>
    </reaction>
</comment>
<evidence type="ECO:0000313" key="5">
    <source>
        <dbReference type="EMBL" id="RCK78291.1"/>
    </source>
</evidence>
<name>A0A367ZLQ0_9BACT</name>
<dbReference type="AlphaFoldDB" id="A0A367ZLQ0"/>
<sequence length="242" mass="25698">MQPHVKLAPGQIPPYVLVCGDPARAEQIARLMQDPKELAYNREYRTFVGTYEGERLAVTSHGVGSAGAAICFEELIKVGARVLIRVGTCGSLTDKLGQGDHIVASAAVREDGVSSLLIPLGYPAVADLQVIQALEKACQDVKAPYQRGIILASDVFYPGLLPTSLELYSKANVPGVEMECATLFVIASLRGVKAGAIATVDGNPLKWQEGDYDPHGEKVAQGKARMLKIGLAAMAALSRAKV</sequence>
<gene>
    <name evidence="5" type="ORF">OZSIB_1533</name>
</gene>
<proteinExistence type="predicted"/>
<protein>
    <recommendedName>
        <fullName evidence="2">Uridine phosphorylase</fullName>
        <ecNumber evidence="1">2.4.2.3</ecNumber>
    </recommendedName>
</protein>